<feature type="region of interest" description="Disordered" evidence="5">
    <location>
        <begin position="162"/>
        <end position="281"/>
    </location>
</feature>
<evidence type="ECO:0000256" key="2">
    <source>
        <dbReference type="ARBA" id="ARBA00022540"/>
    </source>
</evidence>
<feature type="region of interest" description="Disordered" evidence="5">
    <location>
        <begin position="499"/>
        <end position="528"/>
    </location>
</feature>
<feature type="compositionally biased region" description="Acidic residues" evidence="5">
    <location>
        <begin position="204"/>
        <end position="228"/>
    </location>
</feature>
<evidence type="ECO:0000313" key="8">
    <source>
        <dbReference type="Proteomes" id="UP000594262"/>
    </source>
</evidence>
<comment type="function">
    <text evidence="4">Component of the eukaryotic translation initiation factor 3 (eIF-3) complex, which is involved in protein synthesis of a specialized repertoire of mRNAs and, together with other initiation factors, stimulates binding of mRNA and methionyl-tRNAi to the 40S ribosome. The eIF-3 complex specifically targets and initiates translation of a subset of mRNAs involved in cell proliferation.</text>
</comment>
<dbReference type="Pfam" id="PF01399">
    <property type="entry name" value="PCI"/>
    <property type="match status" value="1"/>
</dbReference>
<evidence type="ECO:0000256" key="5">
    <source>
        <dbReference type="SAM" id="MobiDB-lite"/>
    </source>
</evidence>
<dbReference type="GO" id="GO:0003743">
    <property type="term" value="F:translation initiation factor activity"/>
    <property type="evidence" value="ECO:0007669"/>
    <property type="project" value="UniProtKB-UniRule"/>
</dbReference>
<dbReference type="InterPro" id="IPR036390">
    <property type="entry name" value="WH_DNA-bd_sf"/>
</dbReference>
<dbReference type="EnsemblMetazoa" id="CLYHEMT019458.1">
    <property type="protein sequence ID" value="CLYHEMP019458.1"/>
    <property type="gene ID" value="CLYHEMG019458"/>
</dbReference>
<dbReference type="Pfam" id="PF05470">
    <property type="entry name" value="eIF-3c_N"/>
    <property type="match status" value="1"/>
</dbReference>
<dbReference type="GO" id="GO:0031369">
    <property type="term" value="F:translation initiation factor binding"/>
    <property type="evidence" value="ECO:0007669"/>
    <property type="project" value="InterPro"/>
</dbReference>
<feature type="compositionally biased region" description="Acidic residues" evidence="5">
    <location>
        <begin position="503"/>
        <end position="512"/>
    </location>
</feature>
<dbReference type="InterPro" id="IPR027516">
    <property type="entry name" value="EIF3C"/>
</dbReference>
<dbReference type="GeneID" id="136815716"/>
<feature type="compositionally biased region" description="Basic residues" evidence="5">
    <location>
        <begin position="898"/>
        <end position="911"/>
    </location>
</feature>
<dbReference type="HAMAP" id="MF_03002">
    <property type="entry name" value="eIF3c"/>
    <property type="match status" value="1"/>
</dbReference>
<feature type="region of interest" description="Disordered" evidence="5">
    <location>
        <begin position="868"/>
        <end position="911"/>
    </location>
</feature>
<dbReference type="RefSeq" id="XP_066928264.1">
    <property type="nucleotide sequence ID" value="XM_067072163.1"/>
</dbReference>
<feature type="compositionally biased region" description="Acidic residues" evidence="5">
    <location>
        <begin position="12"/>
        <end position="21"/>
    </location>
</feature>
<comment type="similarity">
    <text evidence="4">Belongs to the eIF-3 subunit C family.</text>
</comment>
<keyword evidence="3 4" id="KW-0648">Protein biosynthesis</keyword>
<feature type="domain" description="PCI" evidence="6">
    <location>
        <begin position="660"/>
        <end position="832"/>
    </location>
</feature>
<dbReference type="InterPro" id="IPR000717">
    <property type="entry name" value="PCI_dom"/>
</dbReference>
<dbReference type="PANTHER" id="PTHR13937">
    <property type="entry name" value="EUKARYOTIC TRANSLATION INITATION FACTOR 3, SUBUNIT 8 EIF3S8 -RELATED"/>
    <property type="match status" value="1"/>
</dbReference>
<evidence type="ECO:0000256" key="4">
    <source>
        <dbReference type="HAMAP-Rule" id="MF_03002"/>
    </source>
</evidence>
<evidence type="ECO:0000313" key="7">
    <source>
        <dbReference type="EnsemblMetazoa" id="CLYHEMP019458.1"/>
    </source>
</evidence>
<proteinExistence type="inferred from homology"/>
<dbReference type="AlphaFoldDB" id="A0A7M6DP61"/>
<feature type="compositionally biased region" description="Acidic residues" evidence="5">
    <location>
        <begin position="168"/>
        <end position="188"/>
    </location>
</feature>
<organism evidence="7 8">
    <name type="scientific">Clytia hemisphaerica</name>
    <dbReference type="NCBI Taxonomy" id="252671"/>
    <lineage>
        <taxon>Eukaryota</taxon>
        <taxon>Metazoa</taxon>
        <taxon>Cnidaria</taxon>
        <taxon>Hydrozoa</taxon>
        <taxon>Hydroidolina</taxon>
        <taxon>Leptothecata</taxon>
        <taxon>Obeliida</taxon>
        <taxon>Clytiidae</taxon>
        <taxon>Clytia</taxon>
    </lineage>
</organism>
<reference evidence="7" key="1">
    <citation type="submission" date="2021-01" db="UniProtKB">
        <authorList>
            <consortium name="EnsemblMetazoa"/>
        </authorList>
    </citation>
    <scope>IDENTIFICATION</scope>
</reference>
<dbReference type="InterPro" id="IPR058999">
    <property type="entry name" value="EIF3CL_C"/>
</dbReference>
<accession>A0A7M6DP61</accession>
<evidence type="ECO:0000256" key="1">
    <source>
        <dbReference type="ARBA" id="ARBA00022490"/>
    </source>
</evidence>
<dbReference type="Proteomes" id="UP000594262">
    <property type="component" value="Unplaced"/>
</dbReference>
<evidence type="ECO:0000259" key="6">
    <source>
        <dbReference type="PROSITE" id="PS50250"/>
    </source>
</evidence>
<dbReference type="SMART" id="SM00088">
    <property type="entry name" value="PINT"/>
    <property type="match status" value="1"/>
</dbReference>
<dbReference type="GO" id="GO:0005852">
    <property type="term" value="C:eukaryotic translation initiation factor 3 complex"/>
    <property type="evidence" value="ECO:0007669"/>
    <property type="project" value="UniProtKB-UniRule"/>
</dbReference>
<feature type="compositionally biased region" description="Basic and acidic residues" evidence="5">
    <location>
        <begin position="244"/>
        <end position="274"/>
    </location>
</feature>
<dbReference type="OrthoDB" id="6019072at2759"/>
<dbReference type="Pfam" id="PF26569">
    <property type="entry name" value="EIF3CL_C"/>
    <property type="match status" value="1"/>
</dbReference>
<keyword evidence="2 4" id="KW-0396">Initiation factor</keyword>
<feature type="compositionally biased region" description="Basic and acidic residues" evidence="5">
    <location>
        <begin position="189"/>
        <end position="203"/>
    </location>
</feature>
<dbReference type="GO" id="GO:0033290">
    <property type="term" value="C:eukaryotic 48S preinitiation complex"/>
    <property type="evidence" value="ECO:0007669"/>
    <property type="project" value="UniProtKB-UniRule"/>
</dbReference>
<dbReference type="PANTHER" id="PTHR13937:SF0">
    <property type="entry name" value="EUKARYOTIC TRANSLATION INITIATION FACTOR 3 SUBUNIT C-RELATED"/>
    <property type="match status" value="1"/>
</dbReference>
<name>A0A7M6DP61_9CNID</name>
<feature type="compositionally biased region" description="Basic and acidic residues" evidence="5">
    <location>
        <begin position="868"/>
        <end position="897"/>
    </location>
</feature>
<dbReference type="SUPFAM" id="SSF46785">
    <property type="entry name" value="Winged helix' DNA-binding domain"/>
    <property type="match status" value="1"/>
</dbReference>
<dbReference type="InterPro" id="IPR008905">
    <property type="entry name" value="EIF3C_N_dom"/>
</dbReference>
<protein>
    <recommendedName>
        <fullName evidence="4">Eukaryotic translation initiation factor 3 subunit C</fullName>
        <shortName evidence="4">eIF3c</shortName>
    </recommendedName>
    <alternativeName>
        <fullName evidence="4">Eukaryotic translation initiation factor 3 subunit 8</fullName>
    </alternativeName>
</protein>
<dbReference type="GO" id="GO:0016282">
    <property type="term" value="C:eukaryotic 43S preinitiation complex"/>
    <property type="evidence" value="ECO:0007669"/>
    <property type="project" value="UniProtKB-UniRule"/>
</dbReference>
<feature type="region of interest" description="Disordered" evidence="5">
    <location>
        <begin position="1"/>
        <end position="43"/>
    </location>
</feature>
<feature type="compositionally biased region" description="Basic and acidic residues" evidence="5">
    <location>
        <begin position="513"/>
        <end position="528"/>
    </location>
</feature>
<dbReference type="PROSITE" id="PS50250">
    <property type="entry name" value="PCI"/>
    <property type="match status" value="1"/>
</dbReference>
<dbReference type="GO" id="GO:0003723">
    <property type="term" value="F:RNA binding"/>
    <property type="evidence" value="ECO:0007669"/>
    <property type="project" value="InterPro"/>
</dbReference>
<sequence>MSRFFRAGSSESESEESEEEEIQRPRQAAPASRVYQFSDDEDDTKRVVRSAKDKRFDILQTSIKNMRNSMKINDLSKIQTEYENLTRDYEKSKTVIAKEGIPNFFIKILGDLEDYLQQQWEDTNGRKKLSKLNAKALASLRQKLRKYNKDFETKIKEYKENPSKFDEVEQEEEEEVDNEDKDNDDLDQTDFKPVEKPAKKTIQDDDYDSDDDFFASDSDDSSSEDELPEGGRKQWGAWMFLKDTTSKDDKKSGKRDRADKKPKPAAGKKDKDDGWTEVSKSSTKALFPKDTEINHQAVLKKFHEILAVRGKKGTDRSEQIEYFSELRKISNQHELGEGIDLKLLFTIASAIMDSTSGADSALRQSLWVKLLDTIKEIFNAIQKNSEVVFEAREDENVEDKSRPYSLQEDPVTLLEKVDGEFNKILQHCDGHSPEYVAKLKDEIIIVQLIDQLLNLYETKMGDKVSDLCRIYLLRIEHTYYKLDVKILREITTQIMVKEKADAEEGEKEEETTEEKAKEDEKETEEQTKEEIADVKLMDKLCKFVYTNGADRIRTRAMLCQIFHHAKHDRWYEARDLMLISHLQETIQHSDILTQILFNRTMVQLGLCAFRHGMIREAHNALQDIQSTGRAKELLAQGLMMKNQDRTPEQEKIEKRRMLPFHMHINLELIECVYLTSAMLLEIPYMAAHEFDYRRRLISKSFHYQLRMSDKQALVGPPESMREHIVAASKVMKKGDWKSCKNFILAVSCWELFPHSDKVKEMLTRKIQEESLRTYLFTYNKVYDSISMHSLAEMFELAPQIVHSTISKMIINEELQASWDEPTQTLVLHHGAEPTYLQSLTLQLSDKLNTLVDHHERILEFKYGPLYNREKNKGDKGQGDNRKGDNRKGDNRKGDNRKGNRNFHNRRNKDHL</sequence>
<evidence type="ECO:0000256" key="3">
    <source>
        <dbReference type="ARBA" id="ARBA00022917"/>
    </source>
</evidence>
<comment type="subunit">
    <text evidence="4">Component of the eukaryotic translation initiation factor 3 (eIF-3) complex.</text>
</comment>
<dbReference type="GO" id="GO:0001732">
    <property type="term" value="P:formation of cytoplasmic translation initiation complex"/>
    <property type="evidence" value="ECO:0007669"/>
    <property type="project" value="UniProtKB-UniRule"/>
</dbReference>
<keyword evidence="1 4" id="KW-0963">Cytoplasm</keyword>
<keyword evidence="8" id="KW-1185">Reference proteome</keyword>
<comment type="subcellular location">
    <subcellularLocation>
        <location evidence="4">Cytoplasm</location>
    </subcellularLocation>
</comment>